<dbReference type="InterPro" id="IPR005843">
    <property type="entry name" value="A-D-PHexomutase_C"/>
</dbReference>
<protein>
    <submittedName>
        <fullName evidence="12">Phosphomannomutase</fullName>
    </submittedName>
</protein>
<evidence type="ECO:0000256" key="7">
    <source>
        <dbReference type="RuleBase" id="RU004326"/>
    </source>
</evidence>
<feature type="domain" description="Alpha-D-phosphohexomutase alpha/beta/alpha" evidence="11">
    <location>
        <begin position="259"/>
        <end position="359"/>
    </location>
</feature>
<name>A0A367ZRB3_9BACT</name>
<dbReference type="InterPro" id="IPR005846">
    <property type="entry name" value="A-D-PHexomutase_a/b/a-III"/>
</dbReference>
<dbReference type="PANTHER" id="PTHR43771">
    <property type="entry name" value="PHOSPHOMANNOMUTASE"/>
    <property type="match status" value="1"/>
</dbReference>
<feature type="domain" description="Alpha-D-phosphohexomutase C-terminal" evidence="8">
    <location>
        <begin position="379"/>
        <end position="457"/>
    </location>
</feature>
<keyword evidence="5 7" id="KW-0460">Magnesium</keyword>
<feature type="domain" description="Alpha-D-phosphohexomutase alpha/beta/alpha" evidence="10">
    <location>
        <begin position="156"/>
        <end position="255"/>
    </location>
</feature>
<proteinExistence type="inferred from homology"/>
<keyword evidence="6" id="KW-0413">Isomerase</keyword>
<dbReference type="GO" id="GO:0000287">
    <property type="term" value="F:magnesium ion binding"/>
    <property type="evidence" value="ECO:0007669"/>
    <property type="project" value="InterPro"/>
</dbReference>
<evidence type="ECO:0000256" key="1">
    <source>
        <dbReference type="ARBA" id="ARBA00001946"/>
    </source>
</evidence>
<evidence type="ECO:0000256" key="4">
    <source>
        <dbReference type="ARBA" id="ARBA00022723"/>
    </source>
</evidence>
<sequence>MNPHIFKEYDIRGVVERDFSPDLVGDIGRAFVTWIRQQGPKSELALAVGRDVRLSSPPLFEWLVKGLCDMGVEVIDLGVCPTPLVYYSLFHLPVDGAVMITGSHNPKEFNGFKLCYNRTTLFGRQIQEIRKLVEEKRFHPRAGWKKHHSDIIAAYREYQRHRHAALAVGKPHLKVVIDAGNGTAGPVAPPIFRDLGCEVVELFCEPDGAFPHHHPDPTIPANLQALIETVRTTGADLGFAFDGDADRLGVVDEKGTILWGDEIMIVLARDILRRHPGAAIIGEVKCSSRMYREITKAGGRAIMWKTGHSLIKNKMKEEHALLAGEMSGHIFFAEDYFGYDDAIHAALEVATILHQAKKNGPWRMSDFLADLPPVQVTPEIRIDCPDDEKFRVIERMRARLQEHQAAGREPRIIGWNDIDGVRVDFERGWGLLRASNTQPVLVSRFEAETAERLTTYQGLFETLLRESRGG</sequence>
<evidence type="ECO:0000259" key="9">
    <source>
        <dbReference type="Pfam" id="PF02878"/>
    </source>
</evidence>
<dbReference type="InterPro" id="IPR016055">
    <property type="entry name" value="A-D-PHexomutase_a/b/a-I/II/III"/>
</dbReference>
<dbReference type="EMBL" id="QOQW01000005">
    <property type="protein sequence ID" value="RCK80580.1"/>
    <property type="molecule type" value="Genomic_DNA"/>
</dbReference>
<keyword evidence="3" id="KW-0597">Phosphoprotein</keyword>
<dbReference type="InterPro" id="IPR036900">
    <property type="entry name" value="A-D-PHexomutase_C_sf"/>
</dbReference>
<dbReference type="InterPro" id="IPR005841">
    <property type="entry name" value="Alpha-D-phosphohexomutase_SF"/>
</dbReference>
<dbReference type="CDD" id="cd03089">
    <property type="entry name" value="PMM_PGM"/>
    <property type="match status" value="1"/>
</dbReference>
<dbReference type="InterPro" id="IPR005845">
    <property type="entry name" value="A-D-PHexomutase_a/b/a-II"/>
</dbReference>
<dbReference type="PRINTS" id="PR00509">
    <property type="entry name" value="PGMPMM"/>
</dbReference>
<dbReference type="Gene3D" id="3.30.310.50">
    <property type="entry name" value="Alpha-D-phosphohexomutase, C-terminal domain"/>
    <property type="match status" value="1"/>
</dbReference>
<comment type="cofactor">
    <cofactor evidence="1">
        <name>Mg(2+)</name>
        <dbReference type="ChEBI" id="CHEBI:18420"/>
    </cofactor>
</comment>
<dbReference type="Pfam" id="PF00408">
    <property type="entry name" value="PGM_PMM_IV"/>
    <property type="match status" value="1"/>
</dbReference>
<dbReference type="Pfam" id="PF02880">
    <property type="entry name" value="PGM_PMM_III"/>
    <property type="match status" value="1"/>
</dbReference>
<dbReference type="SUPFAM" id="SSF55957">
    <property type="entry name" value="Phosphoglucomutase, C-terminal domain"/>
    <property type="match status" value="1"/>
</dbReference>
<comment type="similarity">
    <text evidence="2 7">Belongs to the phosphohexose mutase family.</text>
</comment>
<evidence type="ECO:0000313" key="13">
    <source>
        <dbReference type="Proteomes" id="UP000252355"/>
    </source>
</evidence>
<dbReference type="InterPro" id="IPR005844">
    <property type="entry name" value="A-D-PHexomutase_a/b/a-I"/>
</dbReference>
<dbReference type="AlphaFoldDB" id="A0A367ZRB3"/>
<feature type="domain" description="Alpha-D-phosphohexomutase alpha/beta/alpha" evidence="9">
    <location>
        <begin position="5"/>
        <end position="138"/>
    </location>
</feature>
<evidence type="ECO:0000256" key="5">
    <source>
        <dbReference type="ARBA" id="ARBA00022842"/>
    </source>
</evidence>
<comment type="caution">
    <text evidence="12">The sequence shown here is derived from an EMBL/GenBank/DDBJ whole genome shotgun (WGS) entry which is preliminary data.</text>
</comment>
<accession>A0A367ZRB3</accession>
<evidence type="ECO:0000256" key="6">
    <source>
        <dbReference type="ARBA" id="ARBA00023235"/>
    </source>
</evidence>
<dbReference type="Pfam" id="PF02879">
    <property type="entry name" value="PGM_PMM_II"/>
    <property type="match status" value="1"/>
</dbReference>
<reference evidence="12 13" key="1">
    <citation type="submission" date="2018-05" db="EMBL/GenBank/DDBJ databases">
        <title>A metagenomic window into the 2 km-deep terrestrial subsurface aquifer revealed taxonomically and functionally diverse microbial community comprising novel uncultured bacterial lineages.</title>
        <authorList>
            <person name="Kadnikov V.V."/>
            <person name="Mardanov A.V."/>
            <person name="Beletsky A.V."/>
            <person name="Banks D."/>
            <person name="Pimenov N.V."/>
            <person name="Frank Y.A."/>
            <person name="Karnachuk O.V."/>
            <person name="Ravin N.V."/>
        </authorList>
    </citation>
    <scope>NUCLEOTIDE SEQUENCE [LARGE SCALE GENOMIC DNA]</scope>
    <source>
        <strain evidence="12">BY5</strain>
    </source>
</reference>
<dbReference type="GO" id="GO:0016868">
    <property type="term" value="F:intramolecular phosphotransferase activity"/>
    <property type="evidence" value="ECO:0007669"/>
    <property type="project" value="InterPro"/>
</dbReference>
<dbReference type="Pfam" id="PF02878">
    <property type="entry name" value="PGM_PMM_I"/>
    <property type="match status" value="1"/>
</dbReference>
<evidence type="ECO:0000313" key="12">
    <source>
        <dbReference type="EMBL" id="RCK80580.1"/>
    </source>
</evidence>
<dbReference type="GO" id="GO:0005975">
    <property type="term" value="P:carbohydrate metabolic process"/>
    <property type="evidence" value="ECO:0007669"/>
    <property type="project" value="InterPro"/>
</dbReference>
<dbReference type="PROSITE" id="PS00710">
    <property type="entry name" value="PGM_PMM"/>
    <property type="match status" value="1"/>
</dbReference>
<dbReference type="SUPFAM" id="SSF53738">
    <property type="entry name" value="Phosphoglucomutase, first 3 domains"/>
    <property type="match status" value="3"/>
</dbReference>
<evidence type="ECO:0000256" key="3">
    <source>
        <dbReference type="ARBA" id="ARBA00022553"/>
    </source>
</evidence>
<dbReference type="Gene3D" id="3.40.120.10">
    <property type="entry name" value="Alpha-D-Glucose-1,6-Bisphosphate, subunit A, domain 3"/>
    <property type="match status" value="3"/>
</dbReference>
<dbReference type="Proteomes" id="UP000252355">
    <property type="component" value="Unassembled WGS sequence"/>
</dbReference>
<keyword evidence="4 7" id="KW-0479">Metal-binding</keyword>
<dbReference type="PANTHER" id="PTHR43771:SF2">
    <property type="entry name" value="PHOSPHOMANNOMUTASE_PHOSPHOGLUCOMUTASE"/>
    <property type="match status" value="1"/>
</dbReference>
<evidence type="ECO:0000259" key="11">
    <source>
        <dbReference type="Pfam" id="PF02880"/>
    </source>
</evidence>
<evidence type="ECO:0000259" key="8">
    <source>
        <dbReference type="Pfam" id="PF00408"/>
    </source>
</evidence>
<evidence type="ECO:0000259" key="10">
    <source>
        <dbReference type="Pfam" id="PF02879"/>
    </source>
</evidence>
<organism evidence="12 13">
    <name type="scientific">Candidatus Ozemobacter sibiricus</name>
    <dbReference type="NCBI Taxonomy" id="2268124"/>
    <lineage>
        <taxon>Bacteria</taxon>
        <taxon>Candidatus Ozemobacteria</taxon>
        <taxon>Candidatus Ozemobacterales</taxon>
        <taxon>Candidatus Ozemobacteraceae</taxon>
        <taxon>Candidatus Ozemobacter</taxon>
    </lineage>
</organism>
<gene>
    <name evidence="12" type="ORF">OZSIB_2893</name>
</gene>
<dbReference type="InterPro" id="IPR016066">
    <property type="entry name" value="A-D-PHexomutase_CS"/>
</dbReference>
<evidence type="ECO:0000256" key="2">
    <source>
        <dbReference type="ARBA" id="ARBA00010231"/>
    </source>
</evidence>